<dbReference type="VEuPathDB" id="MicrosporidiaDB:SLOPH_1802"/>
<feature type="transmembrane region" description="Helical" evidence="2">
    <location>
        <begin position="253"/>
        <end position="273"/>
    </location>
</feature>
<name>S7WAG7_SPRLO</name>
<reference evidence="4" key="1">
    <citation type="journal article" date="2013" name="PLoS Genet.">
        <title>The genome of Spraguea lophii and the basis of host-microsporidian interactions.</title>
        <authorList>
            <person name="Campbell S.E."/>
            <person name="Williams T.A."/>
            <person name="Yousuf A."/>
            <person name="Soanes D.M."/>
            <person name="Paszkiewicz K.H."/>
            <person name="Williams B.A.P."/>
        </authorList>
    </citation>
    <scope>NUCLEOTIDE SEQUENCE [LARGE SCALE GENOMIC DNA]</scope>
    <source>
        <strain evidence="4">42_110</strain>
    </source>
</reference>
<dbReference type="HOGENOM" id="CLU_084270_0_0_1"/>
<sequence length="339" mass="39553">MFNFNTVLEEYSLKTFPDEFYVKKDKDNEEKRSIEVDVARSFHNDDLKSSILRKVLQKVLEEIPQEYIQGMNDIAAVIVEFYYGKVIDKMLKDEEGKEGKSKKKKSRDLKANGSGIERDIEDNDENTGEGEKNIKINKKESVTEKKSKDEKNLSFQSATSISEKTTNDYFNKLIQDNLSLYKKLVIILANIFQIKYLPMVKDEFQLYLKTNKVFLTMMEKRNIHLKPDESIVYMNYTLRWFTTCADKENIHQIFSIILTCPTSFSFLLLIHFFDNIKEGKMIQIKDNIMESLIELEREFLKTEFKLNQPEGVSQTTFVLLVGGLMIGGFAAAFMFLKRD</sequence>
<evidence type="ECO:0000313" key="4">
    <source>
        <dbReference type="Proteomes" id="UP000014978"/>
    </source>
</evidence>
<keyword evidence="2" id="KW-0812">Transmembrane</keyword>
<keyword evidence="2" id="KW-0472">Membrane</keyword>
<evidence type="ECO:0008006" key="5">
    <source>
        <dbReference type="Google" id="ProtNLM"/>
    </source>
</evidence>
<protein>
    <recommendedName>
        <fullName evidence="5">Rab-GAP TBC domain-containing protein</fullName>
    </recommendedName>
</protein>
<feature type="compositionally biased region" description="Basic and acidic residues" evidence="1">
    <location>
        <begin position="129"/>
        <end position="138"/>
    </location>
</feature>
<gene>
    <name evidence="3" type="ORF">SLOPH_1802</name>
</gene>
<proteinExistence type="predicted"/>
<keyword evidence="4" id="KW-1185">Reference proteome</keyword>
<keyword evidence="2" id="KW-1133">Transmembrane helix</keyword>
<feature type="compositionally biased region" description="Acidic residues" evidence="1">
    <location>
        <begin position="119"/>
        <end position="128"/>
    </location>
</feature>
<comment type="caution">
    <text evidence="3">The sequence shown here is derived from an EMBL/GenBank/DDBJ whole genome shotgun (WGS) entry which is preliminary data.</text>
</comment>
<evidence type="ECO:0000256" key="2">
    <source>
        <dbReference type="SAM" id="Phobius"/>
    </source>
</evidence>
<dbReference type="EMBL" id="ATCN01000589">
    <property type="protein sequence ID" value="EPR78727.1"/>
    <property type="molecule type" value="Genomic_DNA"/>
</dbReference>
<accession>S7WAG7</accession>
<feature type="transmembrane region" description="Helical" evidence="2">
    <location>
        <begin position="317"/>
        <end position="336"/>
    </location>
</feature>
<evidence type="ECO:0000313" key="3">
    <source>
        <dbReference type="EMBL" id="EPR78727.1"/>
    </source>
</evidence>
<feature type="region of interest" description="Disordered" evidence="1">
    <location>
        <begin position="94"/>
        <end position="138"/>
    </location>
</feature>
<dbReference type="SUPFAM" id="SSF47923">
    <property type="entry name" value="Ypt/Rab-GAP domain of gyp1p"/>
    <property type="match status" value="1"/>
</dbReference>
<organism evidence="3 4">
    <name type="scientific">Spraguea lophii (strain 42_110)</name>
    <name type="common">Microsporidian parasite</name>
    <dbReference type="NCBI Taxonomy" id="1358809"/>
    <lineage>
        <taxon>Eukaryota</taxon>
        <taxon>Fungi</taxon>
        <taxon>Fungi incertae sedis</taxon>
        <taxon>Microsporidia</taxon>
        <taxon>Spragueidae</taxon>
        <taxon>Spraguea</taxon>
    </lineage>
</organism>
<dbReference type="Gene3D" id="1.10.8.270">
    <property type="entry name" value="putative rabgap domain of human tbc1 domain family member 14 like domains"/>
    <property type="match status" value="1"/>
</dbReference>
<evidence type="ECO:0000256" key="1">
    <source>
        <dbReference type="SAM" id="MobiDB-lite"/>
    </source>
</evidence>
<dbReference type="AlphaFoldDB" id="S7WAG7"/>
<dbReference type="OMA" id="DSMNDIY"/>
<dbReference type="OrthoDB" id="2193149at2759"/>
<dbReference type="InParanoid" id="S7WAG7"/>
<dbReference type="InterPro" id="IPR035969">
    <property type="entry name" value="Rab-GAP_TBC_sf"/>
</dbReference>
<dbReference type="Proteomes" id="UP000014978">
    <property type="component" value="Unassembled WGS sequence"/>
</dbReference>